<sequence>MINPDYITLKREPFFRIATELLSEESIILDIGAGDGKFAEYCNTEDIFLIDKNINTVKKLKEKYQNVFLGQLPQLPFENEFFDVIHISHVIEHLSPDELYLTLEEMSRCCKPGGAIVVSTPLMWHGFYNDLSHVKPYNPMVLEKYLCRSRNKNFSKSNISSSFSVERLEYRYLEKLPDLHLYNFSKIGYLIKRISIFIKRRLFKRYIRTGYTIVLRKEL</sequence>
<keyword evidence="2" id="KW-0808">Transferase</keyword>
<dbReference type="CDD" id="cd02440">
    <property type="entry name" value="AdoMet_MTases"/>
    <property type="match status" value="1"/>
</dbReference>
<feature type="domain" description="Methyltransferase type 11" evidence="1">
    <location>
        <begin position="29"/>
        <end position="118"/>
    </location>
</feature>
<keyword evidence="3" id="KW-1185">Reference proteome</keyword>
<dbReference type="GO" id="GO:0032259">
    <property type="term" value="P:methylation"/>
    <property type="evidence" value="ECO:0007669"/>
    <property type="project" value="UniProtKB-KW"/>
</dbReference>
<dbReference type="EC" id="2.1.-.-" evidence="2"/>
<organism evidence="2 3">
    <name type="scientific">Autumnicola psychrophila</name>
    <dbReference type="NCBI Taxonomy" id="3075592"/>
    <lineage>
        <taxon>Bacteria</taxon>
        <taxon>Pseudomonadati</taxon>
        <taxon>Bacteroidota</taxon>
        <taxon>Flavobacteriia</taxon>
        <taxon>Flavobacteriales</taxon>
        <taxon>Flavobacteriaceae</taxon>
        <taxon>Autumnicola</taxon>
    </lineage>
</organism>
<dbReference type="GO" id="GO:0008168">
    <property type="term" value="F:methyltransferase activity"/>
    <property type="evidence" value="ECO:0007669"/>
    <property type="project" value="UniProtKB-KW"/>
</dbReference>
<dbReference type="Proteomes" id="UP001253848">
    <property type="component" value="Unassembled WGS sequence"/>
</dbReference>
<protein>
    <submittedName>
        <fullName evidence="2">Class I SAM-dependent methyltransferase</fullName>
        <ecNumber evidence="2">2.1.-.-</ecNumber>
    </submittedName>
</protein>
<gene>
    <name evidence="2" type="ORF">RM541_13860</name>
</gene>
<dbReference type="PANTHER" id="PTHR43591">
    <property type="entry name" value="METHYLTRANSFERASE"/>
    <property type="match status" value="1"/>
</dbReference>
<dbReference type="SUPFAM" id="SSF53335">
    <property type="entry name" value="S-adenosyl-L-methionine-dependent methyltransferases"/>
    <property type="match status" value="1"/>
</dbReference>
<dbReference type="InterPro" id="IPR013216">
    <property type="entry name" value="Methyltransf_11"/>
</dbReference>
<dbReference type="Gene3D" id="3.40.50.150">
    <property type="entry name" value="Vaccinia Virus protein VP39"/>
    <property type="match status" value="1"/>
</dbReference>
<name>A0ABU3DUR7_9FLAO</name>
<evidence type="ECO:0000313" key="3">
    <source>
        <dbReference type="Proteomes" id="UP001253848"/>
    </source>
</evidence>
<dbReference type="Pfam" id="PF08241">
    <property type="entry name" value="Methyltransf_11"/>
    <property type="match status" value="1"/>
</dbReference>
<keyword evidence="2" id="KW-0489">Methyltransferase</keyword>
<dbReference type="RefSeq" id="WP_311500735.1">
    <property type="nucleotide sequence ID" value="NZ_JAVRHN010000011.1"/>
</dbReference>
<evidence type="ECO:0000259" key="1">
    <source>
        <dbReference type="Pfam" id="PF08241"/>
    </source>
</evidence>
<evidence type="ECO:0000313" key="2">
    <source>
        <dbReference type="EMBL" id="MDT0687450.1"/>
    </source>
</evidence>
<dbReference type="PANTHER" id="PTHR43591:SF110">
    <property type="entry name" value="RHODANESE DOMAIN-CONTAINING PROTEIN"/>
    <property type="match status" value="1"/>
</dbReference>
<proteinExistence type="predicted"/>
<dbReference type="InterPro" id="IPR029063">
    <property type="entry name" value="SAM-dependent_MTases_sf"/>
</dbReference>
<reference evidence="2 3" key="1">
    <citation type="submission" date="2023-09" db="EMBL/GenBank/DDBJ databases">
        <authorList>
            <person name="Rey-Velasco X."/>
        </authorList>
    </citation>
    <scope>NUCLEOTIDE SEQUENCE [LARGE SCALE GENOMIC DNA]</scope>
    <source>
        <strain evidence="2 3">F225</strain>
    </source>
</reference>
<dbReference type="EMBL" id="JAVRHN010000011">
    <property type="protein sequence ID" value="MDT0687450.1"/>
    <property type="molecule type" value="Genomic_DNA"/>
</dbReference>
<comment type="caution">
    <text evidence="2">The sequence shown here is derived from an EMBL/GenBank/DDBJ whole genome shotgun (WGS) entry which is preliminary data.</text>
</comment>
<accession>A0ABU3DUR7</accession>